<proteinExistence type="predicted"/>
<feature type="region of interest" description="Disordered" evidence="1">
    <location>
        <begin position="152"/>
        <end position="174"/>
    </location>
</feature>
<dbReference type="AlphaFoldDB" id="A0A8T8SKF0"/>
<sequence length="344" mass="37602">MPSEKVASIETMKKAVDEFDGTNWRDFAFQVRTTLRSNGCWHTIDPGTAPDEDTAADVKADWELRNDRAFGVISLSCVKQVRNKLHKIRLAKDAWDVLVKEYVRKSVPAILALKDQRDELLKKPGASMRDWIAGPVFVGPQCARLSTPPRHTRVHLRHSPPHSPHSVDESSGPVRCTKCAKEGHNAEEHTSLSSNCPAKLYYSRRARAVVYYRGADPVRAAESAKRAAELRVQERAKTAAARKAAAAPDADGFITARTRAGRRRQQEQEAAAAAQSGASTSAEPAGDGGAPALMRPRQQPPTSSMLRGRGGRNRNRGGQQKGGVIRLLQANVGRSGPRTDALLR</sequence>
<accession>A0A8T8SKF0</accession>
<keyword evidence="3" id="KW-1185">Reference proteome</keyword>
<dbReference type="EMBL" id="LWDF02000871">
    <property type="protein sequence ID" value="KAE8241680.1"/>
    <property type="molecule type" value="Genomic_DNA"/>
</dbReference>
<organism evidence="2 3">
    <name type="scientific">Tilletia indica</name>
    <dbReference type="NCBI Taxonomy" id="43049"/>
    <lineage>
        <taxon>Eukaryota</taxon>
        <taxon>Fungi</taxon>
        <taxon>Dikarya</taxon>
        <taxon>Basidiomycota</taxon>
        <taxon>Ustilaginomycotina</taxon>
        <taxon>Exobasidiomycetes</taxon>
        <taxon>Tilletiales</taxon>
        <taxon>Tilletiaceae</taxon>
        <taxon>Tilletia</taxon>
    </lineage>
</organism>
<dbReference type="Proteomes" id="UP000077521">
    <property type="component" value="Unassembled WGS sequence"/>
</dbReference>
<evidence type="ECO:0000313" key="2">
    <source>
        <dbReference type="EMBL" id="KAE8241680.1"/>
    </source>
</evidence>
<evidence type="ECO:0000256" key="1">
    <source>
        <dbReference type="SAM" id="MobiDB-lite"/>
    </source>
</evidence>
<reference evidence="2" key="1">
    <citation type="submission" date="2016-04" db="EMBL/GenBank/DDBJ databases">
        <authorList>
            <person name="Nguyen H.D."/>
            <person name="Samba Siva P."/>
            <person name="Cullis J."/>
            <person name="Levesque C.A."/>
            <person name="Hambleton S."/>
        </authorList>
    </citation>
    <scope>NUCLEOTIDE SEQUENCE</scope>
    <source>
        <strain evidence="2">DAOMC 236416</strain>
    </source>
</reference>
<reference evidence="2" key="2">
    <citation type="journal article" date="2019" name="IMA Fungus">
        <title>Genome sequencing and comparison of five Tilletia species to identify candidate genes for the detection of regulated species infecting wheat.</title>
        <authorList>
            <person name="Nguyen H.D.T."/>
            <person name="Sultana T."/>
            <person name="Kesanakurti P."/>
            <person name="Hambleton S."/>
        </authorList>
    </citation>
    <scope>NUCLEOTIDE SEQUENCE</scope>
    <source>
        <strain evidence="2">DAOMC 236416</strain>
    </source>
</reference>
<name>A0A8T8SKF0_9BASI</name>
<evidence type="ECO:0000313" key="3">
    <source>
        <dbReference type="Proteomes" id="UP000077521"/>
    </source>
</evidence>
<protein>
    <submittedName>
        <fullName evidence="2">Uncharacterized protein</fullName>
    </submittedName>
</protein>
<dbReference type="Pfam" id="PF14223">
    <property type="entry name" value="Retrotran_gag_2"/>
    <property type="match status" value="1"/>
</dbReference>
<feature type="compositionally biased region" description="Low complexity" evidence="1">
    <location>
        <begin position="268"/>
        <end position="283"/>
    </location>
</feature>
<feature type="region of interest" description="Disordered" evidence="1">
    <location>
        <begin position="259"/>
        <end position="344"/>
    </location>
</feature>
<comment type="caution">
    <text evidence="2">The sequence shown here is derived from an EMBL/GenBank/DDBJ whole genome shotgun (WGS) entry which is preliminary data.</text>
</comment>
<gene>
    <name evidence="2" type="ORF">A4X13_0g7309</name>
</gene>
<feature type="non-terminal residue" evidence="2">
    <location>
        <position position="1"/>
    </location>
</feature>